<dbReference type="Pfam" id="PF13380">
    <property type="entry name" value="CoA_binding_2"/>
    <property type="match status" value="1"/>
</dbReference>
<protein>
    <submittedName>
        <fullName evidence="6">Acetate--CoA ligase family protein</fullName>
    </submittedName>
</protein>
<organism evidence="6 7">
    <name type="scientific">Eiseniibacteriota bacterium</name>
    <dbReference type="NCBI Taxonomy" id="2212470"/>
    <lineage>
        <taxon>Bacteria</taxon>
        <taxon>Candidatus Eiseniibacteriota</taxon>
    </lineage>
</organism>
<dbReference type="Gene3D" id="3.30.470.20">
    <property type="entry name" value="ATP-grasp fold, B domain"/>
    <property type="match status" value="1"/>
</dbReference>
<dbReference type="AlphaFoldDB" id="A0A933SDK8"/>
<accession>A0A933SDK8</accession>
<dbReference type="GO" id="GO:0005524">
    <property type="term" value="F:ATP binding"/>
    <property type="evidence" value="ECO:0007669"/>
    <property type="project" value="UniProtKB-KW"/>
</dbReference>
<dbReference type="InterPro" id="IPR003781">
    <property type="entry name" value="CoA-bd"/>
</dbReference>
<name>A0A933SDK8_UNCEI</name>
<dbReference type="InterPro" id="IPR051538">
    <property type="entry name" value="Acyl-CoA_Synth/Transferase"/>
</dbReference>
<proteinExistence type="predicted"/>
<dbReference type="Gene3D" id="3.30.1490.20">
    <property type="entry name" value="ATP-grasp fold, A domain"/>
    <property type="match status" value="1"/>
</dbReference>
<feature type="compositionally biased region" description="Polar residues" evidence="4">
    <location>
        <begin position="1"/>
        <end position="11"/>
    </location>
</feature>
<dbReference type="SUPFAM" id="SSF52210">
    <property type="entry name" value="Succinyl-CoA synthetase domains"/>
    <property type="match status" value="2"/>
</dbReference>
<keyword evidence="1 6" id="KW-0436">Ligase</keyword>
<dbReference type="Proteomes" id="UP000696931">
    <property type="component" value="Unassembled WGS sequence"/>
</dbReference>
<evidence type="ECO:0000313" key="6">
    <source>
        <dbReference type="EMBL" id="MBI5170596.1"/>
    </source>
</evidence>
<dbReference type="GO" id="GO:0043758">
    <property type="term" value="F:acetate-CoA ligase (ADP-forming) activity"/>
    <property type="evidence" value="ECO:0007669"/>
    <property type="project" value="InterPro"/>
</dbReference>
<keyword evidence="2" id="KW-0547">Nucleotide-binding</keyword>
<dbReference type="PANTHER" id="PTHR43334:SF1">
    <property type="entry name" value="3-HYDROXYPROPIONATE--COA LIGASE [ADP-FORMING]"/>
    <property type="match status" value="1"/>
</dbReference>
<evidence type="ECO:0000256" key="4">
    <source>
        <dbReference type="SAM" id="MobiDB-lite"/>
    </source>
</evidence>
<dbReference type="InterPro" id="IPR013815">
    <property type="entry name" value="ATP_grasp_subdomain_1"/>
</dbReference>
<dbReference type="Pfam" id="PF19045">
    <property type="entry name" value="Ligase_CoA_2"/>
    <property type="match status" value="1"/>
</dbReference>
<dbReference type="InterPro" id="IPR043938">
    <property type="entry name" value="Ligase_CoA_dom"/>
</dbReference>
<feature type="region of interest" description="Disordered" evidence="4">
    <location>
        <begin position="1"/>
        <end position="21"/>
    </location>
</feature>
<evidence type="ECO:0000256" key="1">
    <source>
        <dbReference type="ARBA" id="ARBA00022598"/>
    </source>
</evidence>
<dbReference type="InterPro" id="IPR036291">
    <property type="entry name" value="NAD(P)-bd_dom_sf"/>
</dbReference>
<dbReference type="InterPro" id="IPR016102">
    <property type="entry name" value="Succinyl-CoA_synth-like"/>
</dbReference>
<gene>
    <name evidence="6" type="ORF">HZA61_13995</name>
</gene>
<dbReference type="PANTHER" id="PTHR43334">
    <property type="entry name" value="ACETATE--COA LIGASE [ADP-FORMING]"/>
    <property type="match status" value="1"/>
</dbReference>
<sequence length="746" mass="78774">MSKSEVVTSAPHSPAADAILSKPPGGAGLEAVFRPKSIAVIGASRDRSTVGGALFHNLLKHDFQGPIYPVNPKSTVVQSVRAYPTISDVPEAVDLVIMVVPGKFVNATLEECGRKGVKAAVVISAGFKEIGGEGIAREREMVQIARRYGMRVIGPNCLGVLNTEAGVSMDATFAPQYPPPGPIAFSSQSGALGLAILEYATALNIGISHFVSVGNKADVSGNDLLEFWSRDEGTRMVLLYLESFGNPRRFLEIARRVGRTKPIVAVKSGRTAAGMRAASSHTGSLAGADSAVTALCHQAGVIRTDTMEEMFDVAMVLANQPVPTGNRVGIITNAGGPAIMATDACESNGIEVVTLADETRKALQAFLPAEASTRNPVDMIASATAESFEKAVRIVANDPNVDSLIVLYVPPIVTNPLEIAQAIVRGNEEAKADRAAAGLGPKPVLSCFLGSHGVPEGLRSLQAGHIPSYTFPEAAAIALARAVKYGQWLQSPDGKVPEFTDVDRGATRQLIDQALARGAAGDGSSWLTPDEVAWLLAAWRITTPAIAFARTADEAVTSAERLGFPVAVKLASDTLTHKSDVGGVRLDLRNSKDVRDAFVAIETKLTQLGKRDQMQGVTVQPMIREGIETIVGMTRDPSFGPLILFGLGGVQVELLKDVALRVHPLTDKDAAEMVRAIRGAKLLDGYRGAPPGDVARLEEVILRLSQLVGEFPEIAEMDLNPLKVQAPGKGCIALDARVLVRAATKA</sequence>
<dbReference type="SMART" id="SM00881">
    <property type="entry name" value="CoA_binding"/>
    <property type="match status" value="1"/>
</dbReference>
<dbReference type="EMBL" id="JACRIW010000099">
    <property type="protein sequence ID" value="MBI5170596.1"/>
    <property type="molecule type" value="Genomic_DNA"/>
</dbReference>
<comment type="caution">
    <text evidence="6">The sequence shown here is derived from an EMBL/GenBank/DDBJ whole genome shotgun (WGS) entry which is preliminary data.</text>
</comment>
<dbReference type="Pfam" id="PF13607">
    <property type="entry name" value="Succ_CoA_lig"/>
    <property type="match status" value="1"/>
</dbReference>
<dbReference type="Gene3D" id="3.40.50.261">
    <property type="entry name" value="Succinyl-CoA synthetase domains"/>
    <property type="match status" value="2"/>
</dbReference>
<dbReference type="SUPFAM" id="SSF56059">
    <property type="entry name" value="Glutathione synthetase ATP-binding domain-like"/>
    <property type="match status" value="1"/>
</dbReference>
<keyword evidence="3" id="KW-0067">ATP-binding</keyword>
<evidence type="ECO:0000256" key="3">
    <source>
        <dbReference type="ARBA" id="ARBA00022840"/>
    </source>
</evidence>
<evidence type="ECO:0000259" key="5">
    <source>
        <dbReference type="SMART" id="SM00881"/>
    </source>
</evidence>
<evidence type="ECO:0000313" key="7">
    <source>
        <dbReference type="Proteomes" id="UP000696931"/>
    </source>
</evidence>
<dbReference type="Gene3D" id="3.40.50.720">
    <property type="entry name" value="NAD(P)-binding Rossmann-like Domain"/>
    <property type="match status" value="1"/>
</dbReference>
<reference evidence="6" key="1">
    <citation type="submission" date="2020-07" db="EMBL/GenBank/DDBJ databases">
        <title>Huge and variable diversity of episymbiotic CPR bacteria and DPANN archaea in groundwater ecosystems.</title>
        <authorList>
            <person name="He C.Y."/>
            <person name="Keren R."/>
            <person name="Whittaker M."/>
            <person name="Farag I.F."/>
            <person name="Doudna J."/>
            <person name="Cate J.H.D."/>
            <person name="Banfield J.F."/>
        </authorList>
    </citation>
    <scope>NUCLEOTIDE SEQUENCE</scope>
    <source>
        <strain evidence="6">NC_groundwater_1813_Pr3_B-0.1um_71_17</strain>
    </source>
</reference>
<dbReference type="SUPFAM" id="SSF51735">
    <property type="entry name" value="NAD(P)-binding Rossmann-fold domains"/>
    <property type="match status" value="1"/>
</dbReference>
<evidence type="ECO:0000256" key="2">
    <source>
        <dbReference type="ARBA" id="ARBA00022741"/>
    </source>
</evidence>
<feature type="domain" description="CoA-binding" evidence="5">
    <location>
        <begin position="32"/>
        <end position="127"/>
    </location>
</feature>
<dbReference type="Pfam" id="PF13549">
    <property type="entry name" value="ATP-grasp_5"/>
    <property type="match status" value="1"/>
</dbReference>
<dbReference type="InterPro" id="IPR032875">
    <property type="entry name" value="Succ_CoA_lig_flav_dom"/>
</dbReference>